<dbReference type="KEGG" id="ehx:EMIHUDRAFT_239621"/>
<dbReference type="Proteomes" id="UP000013827">
    <property type="component" value="Unassembled WGS sequence"/>
</dbReference>
<dbReference type="Gene3D" id="3.40.50.150">
    <property type="entry name" value="Vaccinia Virus protein VP39"/>
    <property type="match status" value="1"/>
</dbReference>
<dbReference type="RefSeq" id="XP_005775875.1">
    <property type="nucleotide sequence ID" value="XM_005775818.1"/>
</dbReference>
<evidence type="ECO:0000313" key="2">
    <source>
        <dbReference type="EnsemblProtists" id="EOD23446"/>
    </source>
</evidence>
<feature type="region of interest" description="Disordered" evidence="1">
    <location>
        <begin position="349"/>
        <end position="398"/>
    </location>
</feature>
<dbReference type="PANTHER" id="PTHR14614">
    <property type="entry name" value="HEPATOCELLULAR CARCINOMA-ASSOCIATED ANTIGEN"/>
    <property type="match status" value="1"/>
</dbReference>
<reference evidence="2" key="2">
    <citation type="submission" date="2024-10" db="UniProtKB">
        <authorList>
            <consortium name="EnsemblProtists"/>
        </authorList>
    </citation>
    <scope>IDENTIFICATION</scope>
</reference>
<dbReference type="SUPFAM" id="SSF53335">
    <property type="entry name" value="S-adenosyl-L-methionine-dependent methyltransferases"/>
    <property type="match status" value="1"/>
</dbReference>
<dbReference type="InterPro" id="IPR019410">
    <property type="entry name" value="Methyltransf_16"/>
</dbReference>
<dbReference type="EnsemblProtists" id="EOD23446">
    <property type="protein sequence ID" value="EOD23446"/>
    <property type="gene ID" value="EMIHUDRAFT_239621"/>
</dbReference>
<protein>
    <submittedName>
        <fullName evidence="2">Uncharacterized protein</fullName>
    </submittedName>
</protein>
<dbReference type="Pfam" id="PF10294">
    <property type="entry name" value="Methyltransf_16"/>
    <property type="match status" value="1"/>
</dbReference>
<dbReference type="PaxDb" id="2903-EOD23446"/>
<accession>A0A0D3JIW1</accession>
<proteinExistence type="predicted"/>
<dbReference type="HOGENOM" id="CLU_635272_0_0_1"/>
<feature type="compositionally biased region" description="Low complexity" evidence="1">
    <location>
        <begin position="357"/>
        <end position="378"/>
    </location>
</feature>
<keyword evidence="3" id="KW-1185">Reference proteome</keyword>
<dbReference type="GeneID" id="17268989"/>
<sequence length="432" mass="46301">MLRRAAPAAGSWLRRLRHRLSDELELFTFSMFAAASTSLATSGAVLHITQWSGHDVGSGGRLWGGSRRLVRYLEVHGDGRRPLDGLRLLELGAGTGGVGLAAGLLGAHATLTDQASFLYPGEELPTNVSQPSRTLLDLARENVARNEGAFGAAPPVVARLLWGDEEDERSLPHPEYDVICGGDILGFTAAHGDLLRTLRRQRGGALHTRGDATTALPQSRGSSAACASETEFPPDLACFLSAVAAEGLWAPAVGQGAEKRITKKNFLLGRGASCRFAPAVVGFCSLWLAKHAESYRVWRDADLRARQLCRMRSEYEDLDSQPLEVEDEEDEEEPATQVFAFFAARCADAEPSSSPDAEPAVSLPSEAASSSAASAPQSGTSRDGPEAPKRPKSSLGRRASVEAAALQALLRQRTFYRELDGVELEREASVDV</sequence>
<dbReference type="STRING" id="2903.R1EKG4"/>
<dbReference type="InterPro" id="IPR029063">
    <property type="entry name" value="SAM-dependent_MTases_sf"/>
</dbReference>
<name>A0A0D3JIW1_EMIH1</name>
<evidence type="ECO:0000313" key="3">
    <source>
        <dbReference type="Proteomes" id="UP000013827"/>
    </source>
</evidence>
<organism evidence="2 3">
    <name type="scientific">Emiliania huxleyi (strain CCMP1516)</name>
    <dbReference type="NCBI Taxonomy" id="280463"/>
    <lineage>
        <taxon>Eukaryota</taxon>
        <taxon>Haptista</taxon>
        <taxon>Haptophyta</taxon>
        <taxon>Prymnesiophyceae</taxon>
        <taxon>Isochrysidales</taxon>
        <taxon>Noelaerhabdaceae</taxon>
        <taxon>Emiliania</taxon>
    </lineage>
</organism>
<evidence type="ECO:0000256" key="1">
    <source>
        <dbReference type="SAM" id="MobiDB-lite"/>
    </source>
</evidence>
<dbReference type="PANTHER" id="PTHR14614:SF109">
    <property type="entry name" value="RIBOSOMAL LYSINE N-METHYLTRANSFERASE 5"/>
    <property type="match status" value="1"/>
</dbReference>
<dbReference type="AlphaFoldDB" id="A0A0D3JIW1"/>
<reference evidence="3" key="1">
    <citation type="journal article" date="2013" name="Nature">
        <title>Pan genome of the phytoplankton Emiliania underpins its global distribution.</title>
        <authorList>
            <person name="Read B.A."/>
            <person name="Kegel J."/>
            <person name="Klute M.J."/>
            <person name="Kuo A."/>
            <person name="Lefebvre S.C."/>
            <person name="Maumus F."/>
            <person name="Mayer C."/>
            <person name="Miller J."/>
            <person name="Monier A."/>
            <person name="Salamov A."/>
            <person name="Young J."/>
            <person name="Aguilar M."/>
            <person name="Claverie J.M."/>
            <person name="Frickenhaus S."/>
            <person name="Gonzalez K."/>
            <person name="Herman E.K."/>
            <person name="Lin Y.C."/>
            <person name="Napier J."/>
            <person name="Ogata H."/>
            <person name="Sarno A.F."/>
            <person name="Shmutz J."/>
            <person name="Schroeder D."/>
            <person name="de Vargas C."/>
            <person name="Verret F."/>
            <person name="von Dassow P."/>
            <person name="Valentin K."/>
            <person name="Van de Peer Y."/>
            <person name="Wheeler G."/>
            <person name="Dacks J.B."/>
            <person name="Delwiche C.F."/>
            <person name="Dyhrman S.T."/>
            <person name="Glockner G."/>
            <person name="John U."/>
            <person name="Richards T."/>
            <person name="Worden A.Z."/>
            <person name="Zhang X."/>
            <person name="Grigoriev I.V."/>
            <person name="Allen A.E."/>
            <person name="Bidle K."/>
            <person name="Borodovsky M."/>
            <person name="Bowler C."/>
            <person name="Brownlee C."/>
            <person name="Cock J.M."/>
            <person name="Elias M."/>
            <person name="Gladyshev V.N."/>
            <person name="Groth M."/>
            <person name="Guda C."/>
            <person name="Hadaegh A."/>
            <person name="Iglesias-Rodriguez M.D."/>
            <person name="Jenkins J."/>
            <person name="Jones B.M."/>
            <person name="Lawson T."/>
            <person name="Leese F."/>
            <person name="Lindquist E."/>
            <person name="Lobanov A."/>
            <person name="Lomsadze A."/>
            <person name="Malik S.B."/>
            <person name="Marsh M.E."/>
            <person name="Mackinder L."/>
            <person name="Mock T."/>
            <person name="Mueller-Roeber B."/>
            <person name="Pagarete A."/>
            <person name="Parker M."/>
            <person name="Probert I."/>
            <person name="Quesneville H."/>
            <person name="Raines C."/>
            <person name="Rensing S.A."/>
            <person name="Riano-Pachon D.M."/>
            <person name="Richier S."/>
            <person name="Rokitta S."/>
            <person name="Shiraiwa Y."/>
            <person name="Soanes D.M."/>
            <person name="van der Giezen M."/>
            <person name="Wahlund T.M."/>
            <person name="Williams B."/>
            <person name="Wilson W."/>
            <person name="Wolfe G."/>
            <person name="Wurch L.L."/>
        </authorList>
    </citation>
    <scope>NUCLEOTIDE SEQUENCE</scope>
</reference>